<dbReference type="PROSITE" id="PS50097">
    <property type="entry name" value="BTB"/>
    <property type="match status" value="1"/>
</dbReference>
<gene>
    <name evidence="3" type="ORF">OE88DRAFT_1734152</name>
</gene>
<accession>A0A5C3N696</accession>
<dbReference type="AlphaFoldDB" id="A0A5C3N696"/>
<dbReference type="OrthoDB" id="2367075at2759"/>
<organism evidence="3 4">
    <name type="scientific">Heliocybe sulcata</name>
    <dbReference type="NCBI Taxonomy" id="5364"/>
    <lineage>
        <taxon>Eukaryota</taxon>
        <taxon>Fungi</taxon>
        <taxon>Dikarya</taxon>
        <taxon>Basidiomycota</taxon>
        <taxon>Agaricomycotina</taxon>
        <taxon>Agaricomycetes</taxon>
        <taxon>Gloeophyllales</taxon>
        <taxon>Gloeophyllaceae</taxon>
        <taxon>Heliocybe</taxon>
    </lineage>
</organism>
<feature type="compositionally biased region" description="Basic and acidic residues" evidence="1">
    <location>
        <begin position="230"/>
        <end position="246"/>
    </location>
</feature>
<dbReference type="Proteomes" id="UP000305948">
    <property type="component" value="Unassembled WGS sequence"/>
</dbReference>
<evidence type="ECO:0000313" key="4">
    <source>
        <dbReference type="Proteomes" id="UP000305948"/>
    </source>
</evidence>
<evidence type="ECO:0000259" key="2">
    <source>
        <dbReference type="PROSITE" id="PS50097"/>
    </source>
</evidence>
<dbReference type="InterPro" id="IPR000210">
    <property type="entry name" value="BTB/POZ_dom"/>
</dbReference>
<reference evidence="3 4" key="1">
    <citation type="journal article" date="2019" name="Nat. Ecol. Evol.">
        <title>Megaphylogeny resolves global patterns of mushroom evolution.</title>
        <authorList>
            <person name="Varga T."/>
            <person name="Krizsan K."/>
            <person name="Foldi C."/>
            <person name="Dima B."/>
            <person name="Sanchez-Garcia M."/>
            <person name="Sanchez-Ramirez S."/>
            <person name="Szollosi G.J."/>
            <person name="Szarkandi J.G."/>
            <person name="Papp V."/>
            <person name="Albert L."/>
            <person name="Andreopoulos W."/>
            <person name="Angelini C."/>
            <person name="Antonin V."/>
            <person name="Barry K.W."/>
            <person name="Bougher N.L."/>
            <person name="Buchanan P."/>
            <person name="Buyck B."/>
            <person name="Bense V."/>
            <person name="Catcheside P."/>
            <person name="Chovatia M."/>
            <person name="Cooper J."/>
            <person name="Damon W."/>
            <person name="Desjardin D."/>
            <person name="Finy P."/>
            <person name="Geml J."/>
            <person name="Haridas S."/>
            <person name="Hughes K."/>
            <person name="Justo A."/>
            <person name="Karasinski D."/>
            <person name="Kautmanova I."/>
            <person name="Kiss B."/>
            <person name="Kocsube S."/>
            <person name="Kotiranta H."/>
            <person name="LaButti K.M."/>
            <person name="Lechner B.E."/>
            <person name="Liimatainen K."/>
            <person name="Lipzen A."/>
            <person name="Lukacs Z."/>
            <person name="Mihaltcheva S."/>
            <person name="Morgado L.N."/>
            <person name="Niskanen T."/>
            <person name="Noordeloos M.E."/>
            <person name="Ohm R.A."/>
            <person name="Ortiz-Santana B."/>
            <person name="Ovrebo C."/>
            <person name="Racz N."/>
            <person name="Riley R."/>
            <person name="Savchenko A."/>
            <person name="Shiryaev A."/>
            <person name="Soop K."/>
            <person name="Spirin V."/>
            <person name="Szebenyi C."/>
            <person name="Tomsovsky M."/>
            <person name="Tulloss R.E."/>
            <person name="Uehling J."/>
            <person name="Grigoriev I.V."/>
            <person name="Vagvolgyi C."/>
            <person name="Papp T."/>
            <person name="Martin F.M."/>
            <person name="Miettinen O."/>
            <person name="Hibbett D.S."/>
            <person name="Nagy L.G."/>
        </authorList>
    </citation>
    <scope>NUCLEOTIDE SEQUENCE [LARGE SCALE GENOMIC DNA]</scope>
    <source>
        <strain evidence="3 4">OMC1185</strain>
    </source>
</reference>
<evidence type="ECO:0000256" key="1">
    <source>
        <dbReference type="SAM" id="MobiDB-lite"/>
    </source>
</evidence>
<keyword evidence="4" id="KW-1185">Reference proteome</keyword>
<feature type="domain" description="BTB" evidence="2">
    <location>
        <begin position="13"/>
        <end position="84"/>
    </location>
</feature>
<feature type="region of interest" description="Disordered" evidence="1">
    <location>
        <begin position="227"/>
        <end position="246"/>
    </location>
</feature>
<name>A0A5C3N696_9AGAM</name>
<sequence>MSEVKYHSKFYYKDSSFRMKLRDTLYNVHLGLLAHCSEVFKTMLTMPTPGDMQVEGSSDDTPMILPESVEKEKLDVLLVYMFEGACLSKAIGDALDEITGNIAHLMGPNAFYILTQTHTHIKNHLTGLAFYPPDPIVSLQCWQPGKCSEGWVLYWWQSVTKHLLHPDSGMSGAEILEALEKVKIPGMCCSCQTENVDWVKESGGMMKTQNFTQEAVDSIVTAYGSLAGNRKGESGEGGGERSQEMM</sequence>
<protein>
    <recommendedName>
        <fullName evidence="2">BTB domain-containing protein</fullName>
    </recommendedName>
</protein>
<dbReference type="EMBL" id="ML213508">
    <property type="protein sequence ID" value="TFK53214.1"/>
    <property type="molecule type" value="Genomic_DNA"/>
</dbReference>
<evidence type="ECO:0000313" key="3">
    <source>
        <dbReference type="EMBL" id="TFK53214.1"/>
    </source>
</evidence>
<proteinExistence type="predicted"/>